<evidence type="ECO:0000313" key="1">
    <source>
        <dbReference type="EMBL" id="SCL48587.1"/>
    </source>
</evidence>
<evidence type="ECO:0000313" key="2">
    <source>
        <dbReference type="Proteomes" id="UP000198937"/>
    </source>
</evidence>
<name>A0A1C6U3H8_9ACTN</name>
<sequence length="115" mass="12188">MTTNDEVTGPSWVPEACTLPTAQRPLRLAEFDDLFATMLVGQQRATPTRLRWQLAPAAEATARDLIGRESMCCSFFTFTLAPAGGNGVELEVQVPAGHIDVLDALAARAAAGMAA</sequence>
<dbReference type="OrthoDB" id="8421706at2"/>
<gene>
    <name evidence="1" type="ORF">GA0070617_0919</name>
</gene>
<dbReference type="RefSeq" id="WP_091434213.1">
    <property type="nucleotide sequence ID" value="NZ_BMMJ01000001.1"/>
</dbReference>
<organism evidence="1 2">
    <name type="scientific">Micromonospora yangpuensis</name>
    <dbReference type="NCBI Taxonomy" id="683228"/>
    <lineage>
        <taxon>Bacteria</taxon>
        <taxon>Bacillati</taxon>
        <taxon>Actinomycetota</taxon>
        <taxon>Actinomycetes</taxon>
        <taxon>Micromonosporales</taxon>
        <taxon>Micromonosporaceae</taxon>
        <taxon>Micromonospora</taxon>
    </lineage>
</organism>
<accession>A0A1C6U3H8</accession>
<dbReference type="Proteomes" id="UP000198937">
    <property type="component" value="Unassembled WGS sequence"/>
</dbReference>
<evidence type="ECO:0008006" key="3">
    <source>
        <dbReference type="Google" id="ProtNLM"/>
    </source>
</evidence>
<keyword evidence="2" id="KW-1185">Reference proteome</keyword>
<dbReference type="STRING" id="683228.GA0070617_0919"/>
<dbReference type="EMBL" id="FMIA01000002">
    <property type="protein sequence ID" value="SCL48587.1"/>
    <property type="molecule type" value="Genomic_DNA"/>
</dbReference>
<proteinExistence type="predicted"/>
<dbReference type="AlphaFoldDB" id="A0A1C6U3H8"/>
<protein>
    <recommendedName>
        <fullName evidence="3">Arsenate reductase</fullName>
    </recommendedName>
</protein>
<reference evidence="1 2" key="1">
    <citation type="submission" date="2016-06" db="EMBL/GenBank/DDBJ databases">
        <authorList>
            <person name="Kjaerup R.B."/>
            <person name="Dalgaard T.S."/>
            <person name="Juul-Madsen H.R."/>
        </authorList>
    </citation>
    <scope>NUCLEOTIDE SEQUENCE [LARGE SCALE GENOMIC DNA]</scope>
    <source>
        <strain evidence="1 2">DSM 45577</strain>
    </source>
</reference>